<keyword evidence="1 2" id="KW-0238">DNA-binding</keyword>
<dbReference type="EMBL" id="JACOPD010000002">
    <property type="protein sequence ID" value="MBC5680239.1"/>
    <property type="molecule type" value="Genomic_DNA"/>
</dbReference>
<dbReference type="InterPro" id="IPR001647">
    <property type="entry name" value="HTH_TetR"/>
</dbReference>
<organism evidence="4 5">
    <name type="scientific">Lachnospira hominis</name>
    <name type="common">ex Liu et al. 2021</name>
    <dbReference type="NCBI Taxonomy" id="2763051"/>
    <lineage>
        <taxon>Bacteria</taxon>
        <taxon>Bacillati</taxon>
        <taxon>Bacillota</taxon>
        <taxon>Clostridia</taxon>
        <taxon>Lachnospirales</taxon>
        <taxon>Lachnospiraceae</taxon>
        <taxon>Lachnospira</taxon>
    </lineage>
</organism>
<dbReference type="Pfam" id="PF00440">
    <property type="entry name" value="TetR_N"/>
    <property type="match status" value="1"/>
</dbReference>
<sequence>MSKFTQQAIIDTFLKMLACKSLDKITVKEIVNECGINRNTFYYYYKDIYDLLEDVVSTESKKVIEEDGNSKTFYDECVRAFDVMMKYKNALLHIYNSRSRSVIEKYLMAVTPNFIRRFVTLNSENIEINEKNIIFICDFYKYAVTGCTIEWIRSGMPEEREEFVKKIADIFEATVSDAVKAFEIKKN</sequence>
<reference evidence="4 5" key="1">
    <citation type="submission" date="2020-08" db="EMBL/GenBank/DDBJ databases">
        <title>Genome public.</title>
        <authorList>
            <person name="Liu C."/>
            <person name="Sun Q."/>
        </authorList>
    </citation>
    <scope>NUCLEOTIDE SEQUENCE [LARGE SCALE GENOMIC DNA]</scope>
    <source>
        <strain evidence="4 5">NSJ-43</strain>
    </source>
</reference>
<dbReference type="SUPFAM" id="SSF46689">
    <property type="entry name" value="Homeodomain-like"/>
    <property type="match status" value="1"/>
</dbReference>
<dbReference type="PANTHER" id="PTHR43479">
    <property type="entry name" value="ACREF/ENVCD OPERON REPRESSOR-RELATED"/>
    <property type="match status" value="1"/>
</dbReference>
<evidence type="ECO:0000313" key="5">
    <source>
        <dbReference type="Proteomes" id="UP000628463"/>
    </source>
</evidence>
<dbReference type="RefSeq" id="WP_186836328.1">
    <property type="nucleotide sequence ID" value="NZ_JACOPD010000002.1"/>
</dbReference>
<gene>
    <name evidence="4" type="ORF">H8S01_04585</name>
</gene>
<keyword evidence="5" id="KW-1185">Reference proteome</keyword>
<evidence type="ECO:0000259" key="3">
    <source>
        <dbReference type="PROSITE" id="PS50977"/>
    </source>
</evidence>
<accession>A0ABR7FYJ8</accession>
<dbReference type="Pfam" id="PF14278">
    <property type="entry name" value="TetR_C_8"/>
    <property type="match status" value="1"/>
</dbReference>
<dbReference type="Gene3D" id="1.10.357.10">
    <property type="entry name" value="Tetracycline Repressor, domain 2"/>
    <property type="match status" value="1"/>
</dbReference>
<evidence type="ECO:0000313" key="4">
    <source>
        <dbReference type="EMBL" id="MBC5680239.1"/>
    </source>
</evidence>
<feature type="DNA-binding region" description="H-T-H motif" evidence="2">
    <location>
        <begin position="26"/>
        <end position="45"/>
    </location>
</feature>
<evidence type="ECO:0000256" key="1">
    <source>
        <dbReference type="ARBA" id="ARBA00023125"/>
    </source>
</evidence>
<feature type="domain" description="HTH tetR-type" evidence="3">
    <location>
        <begin position="3"/>
        <end position="63"/>
    </location>
</feature>
<dbReference type="InterPro" id="IPR039532">
    <property type="entry name" value="TetR_C_Firmicutes"/>
</dbReference>
<proteinExistence type="predicted"/>
<name>A0ABR7FYJ8_9FIRM</name>
<comment type="caution">
    <text evidence="4">The sequence shown here is derived from an EMBL/GenBank/DDBJ whole genome shotgun (WGS) entry which is preliminary data.</text>
</comment>
<dbReference type="Proteomes" id="UP000628463">
    <property type="component" value="Unassembled WGS sequence"/>
</dbReference>
<dbReference type="PANTHER" id="PTHR43479:SF11">
    <property type="entry name" value="ACREF_ENVCD OPERON REPRESSOR-RELATED"/>
    <property type="match status" value="1"/>
</dbReference>
<dbReference type="InterPro" id="IPR050624">
    <property type="entry name" value="HTH-type_Tx_Regulator"/>
</dbReference>
<evidence type="ECO:0000256" key="2">
    <source>
        <dbReference type="PROSITE-ProRule" id="PRU00335"/>
    </source>
</evidence>
<dbReference type="PROSITE" id="PS50977">
    <property type="entry name" value="HTH_TETR_2"/>
    <property type="match status" value="1"/>
</dbReference>
<dbReference type="InterPro" id="IPR009057">
    <property type="entry name" value="Homeodomain-like_sf"/>
</dbReference>
<protein>
    <submittedName>
        <fullName evidence="4">TetR/AcrR family transcriptional regulator</fullName>
    </submittedName>
</protein>